<keyword evidence="10" id="KW-1185">Reference proteome</keyword>
<accession>A0ABY7T5A6</accession>
<dbReference type="Proteomes" id="UP001216139">
    <property type="component" value="Chromosome"/>
</dbReference>
<evidence type="ECO:0000256" key="5">
    <source>
        <dbReference type="ARBA" id="ARBA00022842"/>
    </source>
</evidence>
<evidence type="ECO:0000313" key="10">
    <source>
        <dbReference type="Proteomes" id="UP001216139"/>
    </source>
</evidence>
<dbReference type="InterPro" id="IPR025877">
    <property type="entry name" value="MobA-like_NTP_Trfase"/>
</dbReference>
<gene>
    <name evidence="9" type="ORF">PQO05_19805</name>
</gene>
<protein>
    <submittedName>
        <fullName evidence="9">NTP transferase domain-containing protein</fullName>
    </submittedName>
</protein>
<evidence type="ECO:0000259" key="8">
    <source>
        <dbReference type="Pfam" id="PF12804"/>
    </source>
</evidence>
<evidence type="ECO:0000256" key="2">
    <source>
        <dbReference type="ARBA" id="ARBA00022679"/>
    </source>
</evidence>
<keyword evidence="2 9" id="KW-0808">Transferase</keyword>
<dbReference type="RefSeq" id="WP_273629174.1">
    <property type="nucleotide sequence ID" value="NZ_CP117167.1"/>
</dbReference>
<dbReference type="PANTHER" id="PTHR19136">
    <property type="entry name" value="MOLYBDENUM COFACTOR GUANYLYLTRANSFERASE"/>
    <property type="match status" value="1"/>
</dbReference>
<dbReference type="GO" id="GO:0016740">
    <property type="term" value="F:transferase activity"/>
    <property type="evidence" value="ECO:0007669"/>
    <property type="project" value="UniProtKB-KW"/>
</dbReference>
<dbReference type="EMBL" id="CP117167">
    <property type="protein sequence ID" value="WCT10986.1"/>
    <property type="molecule type" value="Genomic_DNA"/>
</dbReference>
<dbReference type="InterPro" id="IPR029044">
    <property type="entry name" value="Nucleotide-diphossugar_trans"/>
</dbReference>
<organism evidence="9 10">
    <name type="scientific">Mucilaginibacter jinjuensis</name>
    <dbReference type="NCBI Taxonomy" id="1176721"/>
    <lineage>
        <taxon>Bacteria</taxon>
        <taxon>Pseudomonadati</taxon>
        <taxon>Bacteroidota</taxon>
        <taxon>Sphingobacteriia</taxon>
        <taxon>Sphingobacteriales</taxon>
        <taxon>Sphingobacteriaceae</taxon>
        <taxon>Mucilaginibacter</taxon>
    </lineage>
</organism>
<evidence type="ECO:0000313" key="9">
    <source>
        <dbReference type="EMBL" id="WCT10986.1"/>
    </source>
</evidence>
<feature type="domain" description="MobA-like NTP transferase" evidence="8">
    <location>
        <begin position="195"/>
        <end position="333"/>
    </location>
</feature>
<evidence type="ECO:0000256" key="1">
    <source>
        <dbReference type="ARBA" id="ARBA00022490"/>
    </source>
</evidence>
<keyword evidence="3" id="KW-0479">Metal-binding</keyword>
<name>A0ABY7T5A6_9SPHI</name>
<evidence type="ECO:0000256" key="4">
    <source>
        <dbReference type="ARBA" id="ARBA00022741"/>
    </source>
</evidence>
<evidence type="ECO:0000256" key="3">
    <source>
        <dbReference type="ARBA" id="ARBA00022723"/>
    </source>
</evidence>
<dbReference type="Pfam" id="PF12804">
    <property type="entry name" value="NTP_transf_3"/>
    <property type="match status" value="1"/>
</dbReference>
<reference evidence="9 10" key="1">
    <citation type="submission" date="2023-02" db="EMBL/GenBank/DDBJ databases">
        <title>Genome sequence of Mucilaginibacter jinjuensis strain KACC 16571.</title>
        <authorList>
            <person name="Kim S."/>
            <person name="Heo J."/>
            <person name="Kwon S.-W."/>
        </authorList>
    </citation>
    <scope>NUCLEOTIDE SEQUENCE [LARGE SCALE GENOMIC DNA]</scope>
    <source>
        <strain evidence="9 10">KACC 16571</strain>
    </source>
</reference>
<keyword evidence="7" id="KW-0501">Molybdenum cofactor biosynthesis</keyword>
<proteinExistence type="predicted"/>
<dbReference type="SUPFAM" id="SSF53448">
    <property type="entry name" value="Nucleotide-diphospho-sugar transferases"/>
    <property type="match status" value="1"/>
</dbReference>
<keyword evidence="6" id="KW-0342">GTP-binding</keyword>
<keyword evidence="1" id="KW-0963">Cytoplasm</keyword>
<evidence type="ECO:0000256" key="6">
    <source>
        <dbReference type="ARBA" id="ARBA00023134"/>
    </source>
</evidence>
<dbReference type="InterPro" id="IPR013482">
    <property type="entry name" value="Molybde_CF_guanTrfase"/>
</dbReference>
<dbReference type="Gene3D" id="3.90.550.10">
    <property type="entry name" value="Spore Coat Polysaccharide Biosynthesis Protein SpsA, Chain A"/>
    <property type="match status" value="1"/>
</dbReference>
<keyword evidence="5" id="KW-0460">Magnesium</keyword>
<sequence length="381" mass="42745">MITKTNKPHQKHAQLARPNLGDFGRNELAILGAPCNVIRSLAERWLKLLDGKWKVAYADADHKNDSPSNDLLEGASLQFTDKISHKRIDFRQKNVTHLSNRILFNNEDLVLINGNHFIGKKQIVIIHPDKPLNEKLDKLTDVALILLSEHARIPEFMEAHLPDIKNVPVLALQDEARIISFLTIFLNESVAPLSGLVLAGGKSTRMLADKGSIAYHGMTQRAYMVEMLGRFCGHVYLSDNTKTGFETIEDTFIGLGPFGGILSAMQSNPNAAWLTVACDLPYLTADTLDYLVKHRNPSKLATAFLDSDSKFPEPLITIWEPRAYPVMLQFLAQGYSCPRKVLINSDIELLTAPDVSEFRNANTPEERDEALRFFKSENHSF</sequence>
<keyword evidence="4" id="KW-0547">Nucleotide-binding</keyword>
<dbReference type="CDD" id="cd02503">
    <property type="entry name" value="MobA"/>
    <property type="match status" value="1"/>
</dbReference>
<dbReference type="PANTHER" id="PTHR19136:SF81">
    <property type="entry name" value="MOLYBDENUM COFACTOR GUANYLYLTRANSFERASE"/>
    <property type="match status" value="1"/>
</dbReference>
<evidence type="ECO:0000256" key="7">
    <source>
        <dbReference type="ARBA" id="ARBA00023150"/>
    </source>
</evidence>